<protein>
    <submittedName>
        <fullName evidence="3">ATPase AAA</fullName>
    </submittedName>
</protein>
<reference evidence="3 4" key="1">
    <citation type="journal article" date="2011" name="J. Bacteriol.">
        <title>Genome sequence of the halotolerant marine bacterium Myxococcus fulvus HW-1.</title>
        <authorList>
            <person name="Li Z.F."/>
            <person name="Li X."/>
            <person name="Liu H."/>
            <person name="Liu X."/>
            <person name="Han K."/>
            <person name="Wu Z.H."/>
            <person name="Hu W."/>
            <person name="Li F.F."/>
            <person name="Li Y.Z."/>
        </authorList>
    </citation>
    <scope>NUCLEOTIDE SEQUENCE [LARGE SCALE GENOMIC DNA]</scope>
    <source>
        <strain evidence="4">ATCC BAA-855 / HW-1</strain>
    </source>
</reference>
<dbReference type="GO" id="GO:0016887">
    <property type="term" value="F:ATP hydrolysis activity"/>
    <property type="evidence" value="ECO:0007669"/>
    <property type="project" value="InterPro"/>
</dbReference>
<name>F8CJ25_MYXFH</name>
<evidence type="ECO:0000313" key="3">
    <source>
        <dbReference type="EMBL" id="AEI67624.1"/>
    </source>
</evidence>
<accession>F8CJ25</accession>
<dbReference type="STRING" id="483219.LILAB_28715"/>
<sequence length="821" mass="90787">MRICAAGGHMRVLKGDTVIHRRTREVGIVERHDGNHVVLRWPERNGQRETIPRNELQGLAEAMAEARQASRLFSTTLSLTGASSLADLVSRFGYSTGHMRSGSLRKVRSQLERAGLRLDTEDDGARRDSPFWLTLLDLPEPEPDSAADASRQEHLRNIVFPSPSWPLALGLAAHREVALLRALTEREPLLCILHLSDTAADGSWLRATWEALVSWAYRAAQRFVWQFSRDEDVTVRQGSSALLQSHLAPTSIDDCGGRLQTGPRSLNLVTVRRDAELPVDFDRLKASWPGPLFEFFPPEDANEIEASRAAVQSLLLLLGGLPAADAPSSLSRLSPVRLAVWARESAEQLLVRGSALVGEVFSTRGASKLKGSTEGDTSLALKALLAHWLIRQDPEVKLDFEVADGRDGGVDRRIDLVVEGEGHFEVESLRGSGPMEDFIHQKVFARLRDKRFTLVVPNDALLWAGPYLADVAFHLGEKGRVLIPGAEQVWMQLEGVQLPESATEVESPEVATEDFLAAPGRTPSVESLKLNDVVGYAELRKRIEAQVIWPERHSRWLRGISRSPGILFFGPPGCGKSRMAKAIAGELEQEVRLLAPSDLRGEYIGWGQIRVREHFNWLAEREQRMLVIDEFDAIARSRRDGEMHSDEKSTVNELLVQFDKVTRLGRIVVATTNDVDSLDDAVLRTGRFGSFVPVGPPDVEAAADILDYYLRQFARVSAEQPQLRVHIPSREALLSLLRPVMDANASEARAFSGSDLEAAVNHVVMDRMRAAIEGRSSAVQSIVEASIPADVVVGALQSGPRSIRPEALARFEDEKARYCGH</sequence>
<dbReference type="EMBL" id="CP002830">
    <property type="protein sequence ID" value="AEI67624.1"/>
    <property type="molecule type" value="Genomic_DNA"/>
</dbReference>
<dbReference type="InterPro" id="IPR050168">
    <property type="entry name" value="AAA_ATPase_domain"/>
</dbReference>
<dbReference type="InterPro" id="IPR003593">
    <property type="entry name" value="AAA+_ATPase"/>
</dbReference>
<dbReference type="PANTHER" id="PTHR23077">
    <property type="entry name" value="AAA-FAMILY ATPASE"/>
    <property type="match status" value="1"/>
</dbReference>
<dbReference type="Proteomes" id="UP000000488">
    <property type="component" value="Chromosome"/>
</dbReference>
<dbReference type="KEGG" id="mfu:LILAB_28715"/>
<comment type="similarity">
    <text evidence="1">Belongs to the AAA ATPase family.</text>
</comment>
<dbReference type="CDD" id="cd19481">
    <property type="entry name" value="RecA-like_protease"/>
    <property type="match status" value="1"/>
</dbReference>
<dbReference type="PROSITE" id="PS00674">
    <property type="entry name" value="AAA"/>
    <property type="match status" value="1"/>
</dbReference>
<proteinExistence type="inferred from homology"/>
<keyword evidence="1" id="KW-0067">ATP-binding</keyword>
<evidence type="ECO:0000256" key="1">
    <source>
        <dbReference type="RuleBase" id="RU003651"/>
    </source>
</evidence>
<dbReference type="InterPro" id="IPR027417">
    <property type="entry name" value="P-loop_NTPase"/>
</dbReference>
<gene>
    <name evidence="3" type="ordered locus">LILAB_28715</name>
</gene>
<dbReference type="InterPro" id="IPR003959">
    <property type="entry name" value="ATPase_AAA_core"/>
</dbReference>
<dbReference type="Gene3D" id="1.10.8.60">
    <property type="match status" value="1"/>
</dbReference>
<evidence type="ECO:0000313" key="4">
    <source>
        <dbReference type="Proteomes" id="UP000000488"/>
    </source>
</evidence>
<dbReference type="HOGENOM" id="CLU_344468_0_0_7"/>
<keyword evidence="1" id="KW-0547">Nucleotide-binding</keyword>
<dbReference type="SMART" id="SM00382">
    <property type="entry name" value="AAA"/>
    <property type="match status" value="1"/>
</dbReference>
<dbReference type="InterPro" id="IPR003960">
    <property type="entry name" value="ATPase_AAA_CS"/>
</dbReference>
<evidence type="ECO:0000259" key="2">
    <source>
        <dbReference type="SMART" id="SM00382"/>
    </source>
</evidence>
<dbReference type="GO" id="GO:0005524">
    <property type="term" value="F:ATP binding"/>
    <property type="evidence" value="ECO:0007669"/>
    <property type="project" value="UniProtKB-KW"/>
</dbReference>
<dbReference type="Gene3D" id="3.40.50.300">
    <property type="entry name" value="P-loop containing nucleotide triphosphate hydrolases"/>
    <property type="match status" value="1"/>
</dbReference>
<feature type="domain" description="AAA+ ATPase" evidence="2">
    <location>
        <begin position="562"/>
        <end position="698"/>
    </location>
</feature>
<dbReference type="Pfam" id="PF00004">
    <property type="entry name" value="AAA"/>
    <property type="match status" value="1"/>
</dbReference>
<dbReference type="eggNOG" id="COG1222">
    <property type="taxonomic scope" value="Bacteria"/>
</dbReference>
<dbReference type="AlphaFoldDB" id="F8CJ25"/>
<organism evidence="3 4">
    <name type="scientific">Myxococcus fulvus (strain ATCC BAA-855 / HW-1)</name>
    <dbReference type="NCBI Taxonomy" id="483219"/>
    <lineage>
        <taxon>Bacteria</taxon>
        <taxon>Pseudomonadati</taxon>
        <taxon>Myxococcota</taxon>
        <taxon>Myxococcia</taxon>
        <taxon>Myxococcales</taxon>
        <taxon>Cystobacterineae</taxon>
        <taxon>Myxococcaceae</taxon>
        <taxon>Myxococcus</taxon>
    </lineage>
</organism>
<dbReference type="SUPFAM" id="SSF52540">
    <property type="entry name" value="P-loop containing nucleoside triphosphate hydrolases"/>
    <property type="match status" value="1"/>
</dbReference>